<accession>A0A2S2E3D2</accession>
<evidence type="ECO:0000313" key="2">
    <source>
        <dbReference type="EMBL" id="AWL12151.1"/>
    </source>
</evidence>
<keyword evidence="1" id="KW-0472">Membrane</keyword>
<organism evidence="2 3">
    <name type="scientific">Saliniradius amylolyticus</name>
    <dbReference type="NCBI Taxonomy" id="2183582"/>
    <lineage>
        <taxon>Bacteria</taxon>
        <taxon>Pseudomonadati</taxon>
        <taxon>Pseudomonadota</taxon>
        <taxon>Gammaproteobacteria</taxon>
        <taxon>Alteromonadales</taxon>
        <taxon>Alteromonadaceae</taxon>
        <taxon>Saliniradius</taxon>
    </lineage>
</organism>
<protein>
    <recommendedName>
        <fullName evidence="4">Zinc ribbon domain-containing protein</fullName>
    </recommendedName>
</protein>
<gene>
    <name evidence="2" type="ORF">HMF8227_01678</name>
</gene>
<keyword evidence="3" id="KW-1185">Reference proteome</keyword>
<keyword evidence="1" id="KW-1133">Transmembrane helix</keyword>
<keyword evidence="1" id="KW-0812">Transmembrane</keyword>
<name>A0A2S2E3D2_9ALTE</name>
<dbReference type="OrthoDB" id="8685152at2"/>
<sequence>MALMNCPSCSKKVSDKAEACQHCGFAIGSATSDDLHRKASLRRYKQQQSIQTQSMLAMLLFIGGFGFMYWGGATPEDMQYKASVGALVIGFIWYIVNRIRLIFVKKADD</sequence>
<dbReference type="KEGG" id="salh:HMF8227_01678"/>
<dbReference type="Proteomes" id="UP000245728">
    <property type="component" value="Chromosome"/>
</dbReference>
<proteinExistence type="predicted"/>
<dbReference type="EMBL" id="CP029347">
    <property type="protein sequence ID" value="AWL12151.1"/>
    <property type="molecule type" value="Genomic_DNA"/>
</dbReference>
<evidence type="ECO:0008006" key="4">
    <source>
        <dbReference type="Google" id="ProtNLM"/>
    </source>
</evidence>
<evidence type="ECO:0000256" key="1">
    <source>
        <dbReference type="SAM" id="Phobius"/>
    </source>
</evidence>
<feature type="transmembrane region" description="Helical" evidence="1">
    <location>
        <begin position="78"/>
        <end position="96"/>
    </location>
</feature>
<feature type="transmembrane region" description="Helical" evidence="1">
    <location>
        <begin position="55"/>
        <end position="72"/>
    </location>
</feature>
<evidence type="ECO:0000313" key="3">
    <source>
        <dbReference type="Proteomes" id="UP000245728"/>
    </source>
</evidence>
<reference evidence="2 3" key="1">
    <citation type="submission" date="2018-05" db="EMBL/GenBank/DDBJ databases">
        <title>Salinimonas sp. HMF8227 Genome sequencing and assembly.</title>
        <authorList>
            <person name="Kang H."/>
            <person name="Kang J."/>
            <person name="Cha I."/>
            <person name="Kim H."/>
            <person name="Joh K."/>
        </authorList>
    </citation>
    <scope>NUCLEOTIDE SEQUENCE [LARGE SCALE GENOMIC DNA]</scope>
    <source>
        <strain evidence="2 3">HMF8227</strain>
    </source>
</reference>
<dbReference type="AlphaFoldDB" id="A0A2S2E3D2"/>
<dbReference type="RefSeq" id="WP_109339752.1">
    <property type="nucleotide sequence ID" value="NZ_CP029347.1"/>
</dbReference>